<comment type="subcellular location">
    <subcellularLocation>
        <location evidence="1">Nucleus</location>
    </subcellularLocation>
</comment>
<dbReference type="InterPro" id="IPR020795">
    <property type="entry name" value="ORC3"/>
</dbReference>
<dbReference type="PANTHER" id="PTHR12748">
    <property type="entry name" value="ORIGIN RECOGNITION COMPLEX SUBUNIT 3"/>
    <property type="match status" value="1"/>
</dbReference>
<feature type="compositionally biased region" description="Acidic residues" evidence="6">
    <location>
        <begin position="605"/>
        <end position="614"/>
    </location>
</feature>
<keyword evidence="10" id="KW-1185">Reference proteome</keyword>
<keyword evidence="5" id="KW-0539">Nucleus</keyword>
<evidence type="ECO:0000313" key="10">
    <source>
        <dbReference type="Proteomes" id="UP000307440"/>
    </source>
</evidence>
<feature type="region of interest" description="Disordered" evidence="6">
    <location>
        <begin position="573"/>
        <end position="614"/>
    </location>
</feature>
<organism evidence="9 10">
    <name type="scientific">Coprinopsis marcescibilis</name>
    <name type="common">Agaric fungus</name>
    <name type="synonym">Psathyrella marcescibilis</name>
    <dbReference type="NCBI Taxonomy" id="230819"/>
    <lineage>
        <taxon>Eukaryota</taxon>
        <taxon>Fungi</taxon>
        <taxon>Dikarya</taxon>
        <taxon>Basidiomycota</taxon>
        <taxon>Agaricomycotina</taxon>
        <taxon>Agaricomycetes</taxon>
        <taxon>Agaricomycetidae</taxon>
        <taxon>Agaricales</taxon>
        <taxon>Agaricineae</taxon>
        <taxon>Psathyrellaceae</taxon>
        <taxon>Coprinopsis</taxon>
    </lineage>
</organism>
<comment type="similarity">
    <text evidence="2">Belongs to the ORC3 family.</text>
</comment>
<evidence type="ECO:0000256" key="6">
    <source>
        <dbReference type="SAM" id="MobiDB-lite"/>
    </source>
</evidence>
<dbReference type="CDD" id="cd20704">
    <property type="entry name" value="Orc3"/>
    <property type="match status" value="1"/>
</dbReference>
<dbReference type="GO" id="GO:0005664">
    <property type="term" value="C:nuclear origin of replication recognition complex"/>
    <property type="evidence" value="ECO:0007669"/>
    <property type="project" value="InterPro"/>
</dbReference>
<dbReference type="Pfam" id="PF07034">
    <property type="entry name" value="ORC3_N"/>
    <property type="match status" value="1"/>
</dbReference>
<evidence type="ECO:0000256" key="2">
    <source>
        <dbReference type="ARBA" id="ARBA00010977"/>
    </source>
</evidence>
<dbReference type="AlphaFoldDB" id="A0A5C3KYA6"/>
<name>A0A5C3KYA6_COPMA</name>
<keyword evidence="4" id="KW-0238">DNA-binding</keyword>
<dbReference type="GO" id="GO:0031261">
    <property type="term" value="C:DNA replication preinitiation complex"/>
    <property type="evidence" value="ECO:0007669"/>
    <property type="project" value="TreeGrafter"/>
</dbReference>
<evidence type="ECO:0000256" key="1">
    <source>
        <dbReference type="ARBA" id="ARBA00004123"/>
    </source>
</evidence>
<dbReference type="GO" id="GO:0003688">
    <property type="term" value="F:DNA replication origin binding"/>
    <property type="evidence" value="ECO:0007669"/>
    <property type="project" value="TreeGrafter"/>
</dbReference>
<dbReference type="Proteomes" id="UP000307440">
    <property type="component" value="Unassembled WGS sequence"/>
</dbReference>
<gene>
    <name evidence="9" type="ORF">FA15DRAFT_590498</name>
</gene>
<dbReference type="EMBL" id="ML210186">
    <property type="protein sequence ID" value="TFK25404.1"/>
    <property type="molecule type" value="Genomic_DNA"/>
</dbReference>
<evidence type="ECO:0000313" key="9">
    <source>
        <dbReference type="EMBL" id="TFK25404.1"/>
    </source>
</evidence>
<dbReference type="GO" id="GO:0006270">
    <property type="term" value="P:DNA replication initiation"/>
    <property type="evidence" value="ECO:0007669"/>
    <property type="project" value="TreeGrafter"/>
</dbReference>
<reference evidence="9 10" key="1">
    <citation type="journal article" date="2019" name="Nat. Ecol. Evol.">
        <title>Megaphylogeny resolves global patterns of mushroom evolution.</title>
        <authorList>
            <person name="Varga T."/>
            <person name="Krizsan K."/>
            <person name="Foldi C."/>
            <person name="Dima B."/>
            <person name="Sanchez-Garcia M."/>
            <person name="Sanchez-Ramirez S."/>
            <person name="Szollosi G.J."/>
            <person name="Szarkandi J.G."/>
            <person name="Papp V."/>
            <person name="Albert L."/>
            <person name="Andreopoulos W."/>
            <person name="Angelini C."/>
            <person name="Antonin V."/>
            <person name="Barry K.W."/>
            <person name="Bougher N.L."/>
            <person name="Buchanan P."/>
            <person name="Buyck B."/>
            <person name="Bense V."/>
            <person name="Catcheside P."/>
            <person name="Chovatia M."/>
            <person name="Cooper J."/>
            <person name="Damon W."/>
            <person name="Desjardin D."/>
            <person name="Finy P."/>
            <person name="Geml J."/>
            <person name="Haridas S."/>
            <person name="Hughes K."/>
            <person name="Justo A."/>
            <person name="Karasinski D."/>
            <person name="Kautmanova I."/>
            <person name="Kiss B."/>
            <person name="Kocsube S."/>
            <person name="Kotiranta H."/>
            <person name="LaButti K.M."/>
            <person name="Lechner B.E."/>
            <person name="Liimatainen K."/>
            <person name="Lipzen A."/>
            <person name="Lukacs Z."/>
            <person name="Mihaltcheva S."/>
            <person name="Morgado L.N."/>
            <person name="Niskanen T."/>
            <person name="Noordeloos M.E."/>
            <person name="Ohm R.A."/>
            <person name="Ortiz-Santana B."/>
            <person name="Ovrebo C."/>
            <person name="Racz N."/>
            <person name="Riley R."/>
            <person name="Savchenko A."/>
            <person name="Shiryaev A."/>
            <person name="Soop K."/>
            <person name="Spirin V."/>
            <person name="Szebenyi C."/>
            <person name="Tomsovsky M."/>
            <person name="Tulloss R.E."/>
            <person name="Uehling J."/>
            <person name="Grigoriev I.V."/>
            <person name="Vagvolgyi C."/>
            <person name="Papp T."/>
            <person name="Martin F.M."/>
            <person name="Miettinen O."/>
            <person name="Hibbett D.S."/>
            <person name="Nagy L.G."/>
        </authorList>
    </citation>
    <scope>NUCLEOTIDE SEQUENCE [LARGE SCALE GENOMIC DNA]</scope>
    <source>
        <strain evidence="9 10">CBS 121175</strain>
    </source>
</reference>
<evidence type="ECO:0000256" key="5">
    <source>
        <dbReference type="ARBA" id="ARBA00023242"/>
    </source>
</evidence>
<feature type="domain" description="Origin recognition complex subunit 3 N-terminal" evidence="7">
    <location>
        <begin position="7"/>
        <end position="284"/>
    </location>
</feature>
<proteinExistence type="inferred from homology"/>
<dbReference type="InterPro" id="IPR040855">
    <property type="entry name" value="ORC_WH_C"/>
</dbReference>
<sequence length="659" mass="75791">MSEGLQKEEEDRQVCFDAYKKAWAKCLDRIQAIARRLLDPVAGQIVKEIEDHATLTGLPHPELPIITVTNPAFRGTFLYDVSQRLDNRSVHLYPSDCHNAIAGMRSLIAGFLEGTRDIVRESHRSTTSVPNYDIKLLVAWYKEFCTVRGNDAQLIVILHDFEVFDTEVMQDIFYICSQHVRALPLVFILSMSSPVPLYLNIAYPRSILKRLRIRKLTLPGGVSVLNTVLLETFFSVDFQPDVILGPIALQYIADFYLRYNPTFDSLITNLQLMHMKHFSIEPLTSILYSTPRSKELSQPEWSDIADDLLTRLAPVSKKLSDEKRNQQWKLLTPANLPNLVEKHRKQLYSRAKAVVVVFNVMKIIQLFLVNEGYKGLGWDFKIGLSDILVEFLQNNVDRDVKDLSLIMRKMSVAQVAKVLPQILDLFSEMEHETAITREATAEVEALIELLKTNSKDDVPNKFSEWATSFFKSNLVSLEENPLWEIWYTGLTPFPSELINPSIRATMISGLLRPHDFTDKVQSTPDVDSEEESLWQLPDTSILFKRYLDSGKMINVYDWFESFQSVLEVQKTELQKAASPRKKRGKPQSPRKLSAKTKGKQKQQEDVEVDDNADQTEEEWKLEVQARFIRALHELDYLGFIKHTKRKADHVIRTVFEVTE</sequence>
<dbReference type="InterPro" id="IPR045667">
    <property type="entry name" value="ORC3_N"/>
</dbReference>
<evidence type="ECO:0000256" key="3">
    <source>
        <dbReference type="ARBA" id="ARBA00022705"/>
    </source>
</evidence>
<dbReference type="GO" id="GO:0005656">
    <property type="term" value="C:nuclear pre-replicative complex"/>
    <property type="evidence" value="ECO:0007669"/>
    <property type="project" value="TreeGrafter"/>
</dbReference>
<evidence type="ECO:0000256" key="4">
    <source>
        <dbReference type="ARBA" id="ARBA00023125"/>
    </source>
</evidence>
<feature type="domain" description="Origin recognition complex subunit 3 winged helix C-terminal" evidence="8">
    <location>
        <begin position="503"/>
        <end position="655"/>
    </location>
</feature>
<protein>
    <submittedName>
        <fullName evidence="9">Uncharacterized protein</fullName>
    </submittedName>
</protein>
<dbReference type="Pfam" id="PF18137">
    <property type="entry name" value="WHD_ORC"/>
    <property type="match status" value="1"/>
</dbReference>
<dbReference type="STRING" id="230819.A0A5C3KYA6"/>
<dbReference type="OrthoDB" id="10265211at2759"/>
<dbReference type="PANTHER" id="PTHR12748:SF0">
    <property type="entry name" value="ORIGIN RECOGNITION COMPLEX SUBUNIT 3"/>
    <property type="match status" value="1"/>
</dbReference>
<evidence type="ECO:0000259" key="8">
    <source>
        <dbReference type="Pfam" id="PF18137"/>
    </source>
</evidence>
<evidence type="ECO:0000259" key="7">
    <source>
        <dbReference type="Pfam" id="PF07034"/>
    </source>
</evidence>
<keyword evidence="3" id="KW-0235">DNA replication</keyword>
<accession>A0A5C3KYA6</accession>